<protein>
    <submittedName>
        <fullName evidence="2">Uncharacterized protein</fullName>
    </submittedName>
</protein>
<sequence>MNSIIIAVAMSLLATWYIYKIFTGKVRPALSTWIILFTGTSLSLITYLLASDWNFTGNFVNVMDPLIDMAIILTIVF</sequence>
<dbReference type="Proteomes" id="UP000229976">
    <property type="component" value="Unassembled WGS sequence"/>
</dbReference>
<comment type="caution">
    <text evidence="2">The sequence shown here is derived from an EMBL/GenBank/DDBJ whole genome shotgun (WGS) entry which is preliminary data.</text>
</comment>
<name>A0A2G9YUY3_9BACT</name>
<keyword evidence="1" id="KW-0472">Membrane</keyword>
<organism evidence="2 3">
    <name type="scientific">Candidatus Nealsonbacteria bacterium CG23_combo_of_CG06-09_8_20_14_all_39_17</name>
    <dbReference type="NCBI Taxonomy" id="1974722"/>
    <lineage>
        <taxon>Bacteria</taxon>
        <taxon>Candidatus Nealsoniibacteriota</taxon>
    </lineage>
</organism>
<keyword evidence="1" id="KW-1133">Transmembrane helix</keyword>
<reference evidence="2 3" key="1">
    <citation type="submission" date="2017-09" db="EMBL/GenBank/DDBJ databases">
        <title>Depth-based differentiation of microbial function through sediment-hosted aquifers and enrichment of novel symbionts in the deep terrestrial subsurface.</title>
        <authorList>
            <person name="Probst A.J."/>
            <person name="Ladd B."/>
            <person name="Jarett J.K."/>
            <person name="Geller-Mcgrath D.E."/>
            <person name="Sieber C.M."/>
            <person name="Emerson J.B."/>
            <person name="Anantharaman K."/>
            <person name="Thomas B.C."/>
            <person name="Malmstrom R."/>
            <person name="Stieglmeier M."/>
            <person name="Klingl A."/>
            <person name="Woyke T."/>
            <person name="Ryan C.M."/>
            <person name="Banfield J.F."/>
        </authorList>
    </citation>
    <scope>NUCLEOTIDE SEQUENCE [LARGE SCALE GENOMIC DNA]</scope>
    <source>
        <strain evidence="2">CG23_combo_of_CG06-09_8_20_14_all_39_17</strain>
    </source>
</reference>
<proteinExistence type="predicted"/>
<dbReference type="EMBL" id="PCRO01000009">
    <property type="protein sequence ID" value="PIP23056.1"/>
    <property type="molecule type" value="Genomic_DNA"/>
</dbReference>
<accession>A0A2G9YUY3</accession>
<evidence type="ECO:0000313" key="2">
    <source>
        <dbReference type="EMBL" id="PIP23056.1"/>
    </source>
</evidence>
<evidence type="ECO:0000256" key="1">
    <source>
        <dbReference type="SAM" id="Phobius"/>
    </source>
</evidence>
<evidence type="ECO:0000313" key="3">
    <source>
        <dbReference type="Proteomes" id="UP000229976"/>
    </source>
</evidence>
<keyword evidence="1" id="KW-0812">Transmembrane</keyword>
<gene>
    <name evidence="2" type="ORF">COX37_00625</name>
</gene>
<feature type="transmembrane region" description="Helical" evidence="1">
    <location>
        <begin position="30"/>
        <end position="50"/>
    </location>
</feature>
<dbReference type="AlphaFoldDB" id="A0A2G9YUY3"/>